<sequence length="94" mass="9964">MSHTVEWKVRLHLFEDGGTTKARAVIDTGTTVLTGHGTARRNPVDTEVPEIGDELAAGRAMQDLGRQLVDIAERDVEGTGATGPGPRPAAGWSM</sequence>
<evidence type="ECO:0000313" key="3">
    <source>
        <dbReference type="Proteomes" id="UP001596183"/>
    </source>
</evidence>
<dbReference type="InterPro" id="IPR038070">
    <property type="entry name" value="Rv2632c-like_sf"/>
</dbReference>
<gene>
    <name evidence="2" type="ORF">ACFP2V_29220</name>
</gene>
<dbReference type="SUPFAM" id="SSF143212">
    <property type="entry name" value="Rv2632c-like"/>
    <property type="match status" value="1"/>
</dbReference>
<dbReference type="InterPro" id="IPR015057">
    <property type="entry name" value="Rv2632c-like"/>
</dbReference>
<evidence type="ECO:0000313" key="2">
    <source>
        <dbReference type="EMBL" id="MFC5674014.1"/>
    </source>
</evidence>
<organism evidence="2 3">
    <name type="scientific">Streptomyces incanus</name>
    <dbReference type="NCBI Taxonomy" id="887453"/>
    <lineage>
        <taxon>Bacteria</taxon>
        <taxon>Bacillati</taxon>
        <taxon>Actinomycetota</taxon>
        <taxon>Actinomycetes</taxon>
        <taxon>Kitasatosporales</taxon>
        <taxon>Streptomycetaceae</taxon>
        <taxon>Streptomyces</taxon>
    </lineage>
</organism>
<evidence type="ECO:0000256" key="1">
    <source>
        <dbReference type="SAM" id="MobiDB-lite"/>
    </source>
</evidence>
<dbReference type="Pfam" id="PF08962">
    <property type="entry name" value="Rv2632c-like"/>
    <property type="match status" value="1"/>
</dbReference>
<feature type="region of interest" description="Disordered" evidence="1">
    <location>
        <begin position="73"/>
        <end position="94"/>
    </location>
</feature>
<name>A0ABW0XY56_9ACTN</name>
<dbReference type="RefSeq" id="WP_381218291.1">
    <property type="nucleotide sequence ID" value="NZ_JBHSPC010000100.1"/>
</dbReference>
<proteinExistence type="predicted"/>
<protein>
    <submittedName>
        <fullName evidence="2">DUF1876 domain-containing protein</fullName>
    </submittedName>
</protein>
<accession>A0ABW0XY56</accession>
<reference evidence="3" key="1">
    <citation type="journal article" date="2019" name="Int. J. Syst. Evol. Microbiol.">
        <title>The Global Catalogue of Microorganisms (GCM) 10K type strain sequencing project: providing services to taxonomists for standard genome sequencing and annotation.</title>
        <authorList>
            <consortium name="The Broad Institute Genomics Platform"/>
            <consortium name="The Broad Institute Genome Sequencing Center for Infectious Disease"/>
            <person name="Wu L."/>
            <person name="Ma J."/>
        </authorList>
    </citation>
    <scope>NUCLEOTIDE SEQUENCE [LARGE SCALE GENOMIC DNA]</scope>
    <source>
        <strain evidence="3">JCM 13852</strain>
    </source>
</reference>
<dbReference type="Proteomes" id="UP001596183">
    <property type="component" value="Unassembled WGS sequence"/>
</dbReference>
<keyword evidence="3" id="KW-1185">Reference proteome</keyword>
<dbReference type="EMBL" id="JBHSPC010000100">
    <property type="protein sequence ID" value="MFC5674014.1"/>
    <property type="molecule type" value="Genomic_DNA"/>
</dbReference>
<dbReference type="Gene3D" id="3.30.160.240">
    <property type="entry name" value="Rv1738"/>
    <property type="match status" value="1"/>
</dbReference>
<comment type="caution">
    <text evidence="2">The sequence shown here is derived from an EMBL/GenBank/DDBJ whole genome shotgun (WGS) entry which is preliminary data.</text>
</comment>